<feature type="transmembrane region" description="Helical" evidence="1">
    <location>
        <begin position="95"/>
        <end position="112"/>
    </location>
</feature>
<reference evidence="4 5" key="1">
    <citation type="submission" date="2020-08" db="EMBL/GenBank/DDBJ databases">
        <title>Genomic Encyclopedia of Type Strains, Phase IV (KMG-IV): sequencing the most valuable type-strain genomes for metagenomic binning, comparative biology and taxonomic classification.</title>
        <authorList>
            <person name="Goeker M."/>
        </authorList>
    </citation>
    <scope>NUCLEOTIDE SEQUENCE [LARGE SCALE GENOMIC DNA]</scope>
    <source>
        <strain evidence="4 5">DSM 105074</strain>
    </source>
</reference>
<dbReference type="PIRSF" id="PIRSF018266">
    <property type="entry name" value="FecR"/>
    <property type="match status" value="1"/>
</dbReference>
<keyword evidence="1" id="KW-1133">Transmembrane helix</keyword>
<protein>
    <submittedName>
        <fullName evidence="4">Ferric-dicitrate binding protein FerR (Iron transport regulator)</fullName>
    </submittedName>
</protein>
<proteinExistence type="predicted"/>
<keyword evidence="1" id="KW-0472">Membrane</keyword>
<dbReference type="InterPro" id="IPR032508">
    <property type="entry name" value="FecR_C"/>
</dbReference>
<dbReference type="InterPro" id="IPR006860">
    <property type="entry name" value="FecR"/>
</dbReference>
<keyword evidence="5" id="KW-1185">Reference proteome</keyword>
<evidence type="ECO:0000259" key="2">
    <source>
        <dbReference type="Pfam" id="PF04773"/>
    </source>
</evidence>
<dbReference type="RefSeq" id="WP_184179110.1">
    <property type="nucleotide sequence ID" value="NZ_JACHGF010000015.1"/>
</dbReference>
<dbReference type="PANTHER" id="PTHR30273:SF2">
    <property type="entry name" value="PROTEIN FECR"/>
    <property type="match status" value="1"/>
</dbReference>
<feature type="domain" description="Protein FecR C-terminal" evidence="3">
    <location>
        <begin position="282"/>
        <end position="348"/>
    </location>
</feature>
<dbReference type="PANTHER" id="PTHR30273">
    <property type="entry name" value="PERIPLASMIC SIGNAL SENSOR AND SIGMA FACTOR ACTIVATOR FECR-RELATED"/>
    <property type="match status" value="1"/>
</dbReference>
<feature type="domain" description="FecR protein" evidence="2">
    <location>
        <begin position="138"/>
        <end position="227"/>
    </location>
</feature>
<dbReference type="GO" id="GO:0016989">
    <property type="term" value="F:sigma factor antagonist activity"/>
    <property type="evidence" value="ECO:0007669"/>
    <property type="project" value="TreeGrafter"/>
</dbReference>
<comment type="caution">
    <text evidence="4">The sequence shown here is derived from an EMBL/GenBank/DDBJ whole genome shotgun (WGS) entry which is preliminary data.</text>
</comment>
<evidence type="ECO:0000256" key="1">
    <source>
        <dbReference type="SAM" id="Phobius"/>
    </source>
</evidence>
<keyword evidence="1" id="KW-0812">Transmembrane</keyword>
<gene>
    <name evidence="4" type="ORF">HNQ92_005385</name>
</gene>
<dbReference type="InterPro" id="IPR012373">
    <property type="entry name" value="Ferrdict_sens_TM"/>
</dbReference>
<dbReference type="Pfam" id="PF04773">
    <property type="entry name" value="FecR"/>
    <property type="match status" value="1"/>
</dbReference>
<dbReference type="AlphaFoldDB" id="A0A840U003"/>
<dbReference type="EMBL" id="JACHGF010000015">
    <property type="protein sequence ID" value="MBB5287222.1"/>
    <property type="molecule type" value="Genomic_DNA"/>
</dbReference>
<evidence type="ECO:0000313" key="5">
    <source>
        <dbReference type="Proteomes" id="UP000557307"/>
    </source>
</evidence>
<dbReference type="Proteomes" id="UP000557307">
    <property type="component" value="Unassembled WGS sequence"/>
</dbReference>
<dbReference type="Gene3D" id="3.55.50.30">
    <property type="match status" value="1"/>
</dbReference>
<accession>A0A840U003</accession>
<name>A0A840U003_9BACT</name>
<dbReference type="Pfam" id="PF16344">
    <property type="entry name" value="FecR_C"/>
    <property type="match status" value="1"/>
</dbReference>
<evidence type="ECO:0000313" key="4">
    <source>
        <dbReference type="EMBL" id="MBB5287222.1"/>
    </source>
</evidence>
<sequence length="356" mass="40358">MHYYQYNAEDLAADDYFKEWVCAPTPATERFWQDFLTDYPERYYQVEEARRLVVGLQEVPRVAVSDEQVHQLWERIEGSLERAKVPRLGRWPGRAWLAAASLVLLLGLGWWWQVPSVPPLAAESTPSSADWTEAVNNAGQPLEVQLTDGSRVLLEKNSRLRYPRAFAGTCRTVYLTGEAFFDVQKNPQKPFLVYANGLVTKVLGTSFRIQARSQDPDVTVVVKSGRVSVYADKPSPTQDPEAHGLVLTPNQKAVFQREQATISKSLVEKPSLLIPSRPLRLFVFEDATAAQVFEALEKAYGIRVVFDEEVMKNCRLTLNLSDEDLYQKLEVICKVLEAKYKLIDGQIILYSHGCDT</sequence>
<evidence type="ECO:0000259" key="3">
    <source>
        <dbReference type="Pfam" id="PF16344"/>
    </source>
</evidence>
<organism evidence="4 5">
    <name type="scientific">Rhabdobacter roseus</name>
    <dbReference type="NCBI Taxonomy" id="1655419"/>
    <lineage>
        <taxon>Bacteria</taxon>
        <taxon>Pseudomonadati</taxon>
        <taxon>Bacteroidota</taxon>
        <taxon>Cytophagia</taxon>
        <taxon>Cytophagales</taxon>
        <taxon>Cytophagaceae</taxon>
        <taxon>Rhabdobacter</taxon>
    </lineage>
</organism>
<dbReference type="Gene3D" id="2.60.120.1440">
    <property type="match status" value="1"/>
</dbReference>